<reference evidence="2 3" key="2">
    <citation type="submission" date="2013-04" db="EMBL/GenBank/DDBJ databases">
        <title>The Genome Sequence of Bilophila wadsworthia 3_1_6.</title>
        <authorList>
            <consortium name="The Broad Institute Genomics Platform"/>
            <person name="Earl A."/>
            <person name="Ward D."/>
            <person name="Feldgarden M."/>
            <person name="Gevers D."/>
            <person name="Sibley C."/>
            <person name="Strauss J."/>
            <person name="Allen-Vercoe E."/>
            <person name="Walker B."/>
            <person name="Young S."/>
            <person name="Zeng Q."/>
            <person name="Gargeya S."/>
            <person name="Fitzgerald M."/>
            <person name="Haas B."/>
            <person name="Abouelleil A."/>
            <person name="Allen A.W."/>
            <person name="Alvarado L."/>
            <person name="Arachchi H.M."/>
            <person name="Berlin A.M."/>
            <person name="Chapman S.B."/>
            <person name="Gainer-Dewar J."/>
            <person name="Goldberg J."/>
            <person name="Griggs A."/>
            <person name="Gujja S."/>
            <person name="Hansen M."/>
            <person name="Howarth C."/>
            <person name="Imamovic A."/>
            <person name="Ireland A."/>
            <person name="Larimer J."/>
            <person name="McCowan C."/>
            <person name="Murphy C."/>
            <person name="Pearson M."/>
            <person name="Poon T.W."/>
            <person name="Priest M."/>
            <person name="Roberts A."/>
            <person name="Saif S."/>
            <person name="Shea T."/>
            <person name="Sisk P."/>
            <person name="Sykes S."/>
            <person name="Wortman J."/>
            <person name="Nusbaum C."/>
            <person name="Birren B."/>
        </authorList>
    </citation>
    <scope>NUCLEOTIDE SEQUENCE [LARGE SCALE GENOMIC DNA]</scope>
    <source>
        <strain evidence="2 3">3_1_6</strain>
    </source>
</reference>
<keyword evidence="3" id="KW-1185">Reference proteome</keyword>
<dbReference type="HOGENOM" id="CLU_2663737_0_0_7"/>
<evidence type="ECO:0000313" key="3">
    <source>
        <dbReference type="Proteomes" id="UP000006034"/>
    </source>
</evidence>
<evidence type="ECO:0000256" key="1">
    <source>
        <dbReference type="SAM" id="Phobius"/>
    </source>
</evidence>
<gene>
    <name evidence="2" type="ORF">HMPREF0179_05155</name>
</gene>
<feature type="transmembrane region" description="Helical" evidence="1">
    <location>
        <begin position="38"/>
        <end position="62"/>
    </location>
</feature>
<keyword evidence="1" id="KW-0472">Membrane</keyword>
<dbReference type="AlphaFoldDB" id="S2KX51"/>
<protein>
    <submittedName>
        <fullName evidence="2">Uncharacterized protein</fullName>
    </submittedName>
</protein>
<accession>S2KX51</accession>
<dbReference type="EMBL" id="ADCP02000001">
    <property type="protein sequence ID" value="EPC05871.1"/>
    <property type="molecule type" value="Genomic_DNA"/>
</dbReference>
<proteinExistence type="predicted"/>
<evidence type="ECO:0000313" key="2">
    <source>
        <dbReference type="EMBL" id="EPC05871.1"/>
    </source>
</evidence>
<dbReference type="GeneID" id="78087900"/>
<reference evidence="2 3" key="1">
    <citation type="submission" date="2010-10" db="EMBL/GenBank/DDBJ databases">
        <authorList>
            <consortium name="The Broad Institute Genome Sequencing Platform"/>
            <person name="Ward D."/>
            <person name="Earl A."/>
            <person name="Feldgarden M."/>
            <person name="Young S.K."/>
            <person name="Gargeya S."/>
            <person name="Zeng Q."/>
            <person name="Alvarado L."/>
            <person name="Berlin A."/>
            <person name="Bochicchio J."/>
            <person name="Chapman S.B."/>
            <person name="Chen Z."/>
            <person name="Freedman E."/>
            <person name="Gellesch M."/>
            <person name="Goldberg J."/>
            <person name="Griggs A."/>
            <person name="Gujja S."/>
            <person name="Heilman E."/>
            <person name="Heiman D."/>
            <person name="Howarth C."/>
            <person name="Mehta T."/>
            <person name="Neiman D."/>
            <person name="Pearson M."/>
            <person name="Roberts A."/>
            <person name="Saif S."/>
            <person name="Shea T."/>
            <person name="Shenoy N."/>
            <person name="Sisk P."/>
            <person name="Stolte C."/>
            <person name="Sykes S."/>
            <person name="White J."/>
            <person name="Yandava C."/>
            <person name="Allen-Vercoe E."/>
            <person name="Sibley C."/>
            <person name="Ambrose C.E."/>
            <person name="Strauss J."/>
            <person name="Daigneault M."/>
            <person name="Haas B."/>
            <person name="Nusbaum C."/>
            <person name="Birren B."/>
        </authorList>
    </citation>
    <scope>NUCLEOTIDE SEQUENCE [LARGE SCALE GENOMIC DNA]</scope>
    <source>
        <strain evidence="2 3">3_1_6</strain>
    </source>
</reference>
<name>S2KX51_BILW3</name>
<dbReference type="Proteomes" id="UP000006034">
    <property type="component" value="Unassembled WGS sequence"/>
</dbReference>
<sequence length="75" mass="8386">MVIFSPLMPEQGDAMAWQDAVASSMRLPYMLADASSRMWRLVLMATASVFWMKTFGFPVLILNSFAVLSRPLVEG</sequence>
<dbReference type="RefSeq" id="WP_016360544.1">
    <property type="nucleotide sequence ID" value="NZ_KE150238.1"/>
</dbReference>
<keyword evidence="1" id="KW-1133">Transmembrane helix</keyword>
<organism evidence="2 3">
    <name type="scientific">Bilophila wadsworthia (strain 3_1_6)</name>
    <dbReference type="NCBI Taxonomy" id="563192"/>
    <lineage>
        <taxon>Bacteria</taxon>
        <taxon>Pseudomonadati</taxon>
        <taxon>Thermodesulfobacteriota</taxon>
        <taxon>Desulfovibrionia</taxon>
        <taxon>Desulfovibrionales</taxon>
        <taxon>Desulfovibrionaceae</taxon>
        <taxon>Bilophila</taxon>
    </lineage>
</organism>
<keyword evidence="1" id="KW-0812">Transmembrane</keyword>
<comment type="caution">
    <text evidence="2">The sequence shown here is derived from an EMBL/GenBank/DDBJ whole genome shotgun (WGS) entry which is preliminary data.</text>
</comment>